<dbReference type="OrthoDB" id="2449942at2"/>
<reference evidence="1 2" key="1">
    <citation type="submission" date="2016-04" db="EMBL/GenBank/DDBJ databases">
        <authorList>
            <person name="Evans L.H."/>
            <person name="Alamgir A."/>
            <person name="Owens N."/>
            <person name="Weber N.D."/>
            <person name="Virtaneva K."/>
            <person name="Barbian K."/>
            <person name="Babar A."/>
            <person name="Rosenke K."/>
        </authorList>
    </citation>
    <scope>NUCLEOTIDE SEQUENCE [LARGE SCALE GENOMIC DNA]</scope>
    <source>
        <strain evidence="1 2">LMa1</strain>
    </source>
</reference>
<dbReference type="Proteomes" id="UP000078532">
    <property type="component" value="Unassembled WGS sequence"/>
</dbReference>
<dbReference type="SUPFAM" id="SSF88946">
    <property type="entry name" value="Sigma2 domain of RNA polymerase sigma factors"/>
    <property type="match status" value="1"/>
</dbReference>
<organism evidence="1 2">
    <name type="scientific">Desulfotomaculum copahuensis</name>
    <dbReference type="NCBI Taxonomy" id="1838280"/>
    <lineage>
        <taxon>Bacteria</taxon>
        <taxon>Bacillati</taxon>
        <taxon>Bacillota</taxon>
        <taxon>Clostridia</taxon>
        <taxon>Eubacteriales</taxon>
        <taxon>Desulfotomaculaceae</taxon>
        <taxon>Desulfotomaculum</taxon>
    </lineage>
</organism>
<accession>A0A1B7LHA1</accession>
<dbReference type="GO" id="GO:0003700">
    <property type="term" value="F:DNA-binding transcription factor activity"/>
    <property type="evidence" value="ECO:0007669"/>
    <property type="project" value="InterPro"/>
</dbReference>
<sequence length="65" mass="7424">MIVLQEKPGLRVLVLRAKNGDREAFVQLILCIYPLLKKYSLQLGYIGACSDLVYWLLHAIANYQS</sequence>
<dbReference type="InterPro" id="IPR013325">
    <property type="entry name" value="RNA_pol_sigma_r2"/>
</dbReference>
<evidence type="ECO:0008006" key="3">
    <source>
        <dbReference type="Google" id="ProtNLM"/>
    </source>
</evidence>
<protein>
    <recommendedName>
        <fullName evidence="3">Helix-turn-helix conjugative transposon-like domain-containing protein</fullName>
    </recommendedName>
</protein>
<evidence type="ECO:0000313" key="1">
    <source>
        <dbReference type="EMBL" id="OAT85559.1"/>
    </source>
</evidence>
<gene>
    <name evidence="1" type="ORF">A6M21_17235</name>
</gene>
<keyword evidence="2" id="KW-1185">Reference proteome</keyword>
<evidence type="ECO:0000313" key="2">
    <source>
        <dbReference type="Proteomes" id="UP000078532"/>
    </source>
</evidence>
<comment type="caution">
    <text evidence="1">The sequence shown here is derived from an EMBL/GenBank/DDBJ whole genome shotgun (WGS) entry which is preliminary data.</text>
</comment>
<name>A0A1B7LHA1_9FIRM</name>
<dbReference type="GO" id="GO:0006352">
    <property type="term" value="P:DNA-templated transcription initiation"/>
    <property type="evidence" value="ECO:0007669"/>
    <property type="project" value="InterPro"/>
</dbReference>
<dbReference type="EMBL" id="LYVF01000057">
    <property type="protein sequence ID" value="OAT85559.1"/>
    <property type="molecule type" value="Genomic_DNA"/>
</dbReference>
<dbReference type="AlphaFoldDB" id="A0A1B7LHA1"/>
<proteinExistence type="predicted"/>